<accession>A0A1X6NB52</accession>
<keyword evidence="2" id="KW-1185">Reference proteome</keyword>
<sequence length="561" mass="61987">MVLPFPNEIWLDIFHGLAKEGEYDTLERCRVVCRGFHWMAEECLLRSMVFKSTDEVERIKVEASGGEMRRWRGPTYVHIEGGNGINKHQPIPHLATFASRLGGRWLCVKELRISFAMWRARNLDADAVFRDLARFPSITDLGLSNVILPAILTLGRLVCALPCLQKLGLFNVEFIQQPFEASTVSQFRLLPRTQLETLSLGMAYDGSVPTPDFVELVNFIAAVSNRIRLAPICDLAQAYLWSAVRTLHLSSIVFPSVATFARLLCALPSLEGLYFEWSCTFVKHGFDFRSTPVHPGLPPRLVTLFLDFSTGVDLHSIADLVDVFITTGVSHKLQDIKICPSPSLQLMSESDVCLNRLVRHSGQSLHRLNLGAPATWRIPDNKYVWLAADQSADWATLMAGLLQIDTVLSWPVFKNLVHVSIHVIMFDTSDVGDEERADELRACLPKLDGRGILGMELNDTRVGVHWDDKTGCWKRYGIERGAAQGTVMTEEVSMADGGTCVSPCDDSEAVPAALGIVSVPAAARANAQPLSSSYPIDSRVVAEGCNDGIAPQDARMLVSKG</sequence>
<dbReference type="Proteomes" id="UP000194127">
    <property type="component" value="Unassembled WGS sequence"/>
</dbReference>
<name>A0A1X6NB52_9APHY</name>
<dbReference type="EMBL" id="KZ110592">
    <property type="protein sequence ID" value="OSX65742.1"/>
    <property type="molecule type" value="Genomic_DNA"/>
</dbReference>
<dbReference type="RefSeq" id="XP_024342536.1">
    <property type="nucleotide sequence ID" value="XM_024484300.1"/>
</dbReference>
<dbReference type="GeneID" id="36329249"/>
<dbReference type="AlphaFoldDB" id="A0A1X6NB52"/>
<dbReference type="OrthoDB" id="2736594at2759"/>
<organism evidence="1 2">
    <name type="scientific">Postia placenta MAD-698-R-SB12</name>
    <dbReference type="NCBI Taxonomy" id="670580"/>
    <lineage>
        <taxon>Eukaryota</taxon>
        <taxon>Fungi</taxon>
        <taxon>Dikarya</taxon>
        <taxon>Basidiomycota</taxon>
        <taxon>Agaricomycotina</taxon>
        <taxon>Agaricomycetes</taxon>
        <taxon>Polyporales</taxon>
        <taxon>Adustoporiaceae</taxon>
        <taxon>Rhodonia</taxon>
    </lineage>
</organism>
<proteinExistence type="predicted"/>
<evidence type="ECO:0000313" key="2">
    <source>
        <dbReference type="Proteomes" id="UP000194127"/>
    </source>
</evidence>
<gene>
    <name evidence="1" type="ORF">POSPLADRAFT_1133078</name>
</gene>
<evidence type="ECO:0000313" key="1">
    <source>
        <dbReference type="EMBL" id="OSX65742.1"/>
    </source>
</evidence>
<protein>
    <recommendedName>
        <fullName evidence="3">F-box domain-containing protein</fullName>
    </recommendedName>
</protein>
<evidence type="ECO:0008006" key="3">
    <source>
        <dbReference type="Google" id="ProtNLM"/>
    </source>
</evidence>
<reference evidence="1 2" key="1">
    <citation type="submission" date="2017-04" db="EMBL/GenBank/DDBJ databases">
        <title>Genome Sequence of the Model Brown-Rot Fungus Postia placenta SB12.</title>
        <authorList>
            <consortium name="DOE Joint Genome Institute"/>
            <person name="Gaskell J."/>
            <person name="Kersten P."/>
            <person name="Larrondo L.F."/>
            <person name="Canessa P."/>
            <person name="Martinez D."/>
            <person name="Hibbett D."/>
            <person name="Schmoll M."/>
            <person name="Kubicek C.P."/>
            <person name="Martinez A.T."/>
            <person name="Yadav J."/>
            <person name="Master E."/>
            <person name="Magnuson J.K."/>
            <person name="James T."/>
            <person name="Yaver D."/>
            <person name="Berka R."/>
            <person name="Labutti K."/>
            <person name="Lipzen A."/>
            <person name="Aerts A."/>
            <person name="Barry K."/>
            <person name="Henrissat B."/>
            <person name="Blanchette R."/>
            <person name="Grigoriev I."/>
            <person name="Cullen D."/>
        </authorList>
    </citation>
    <scope>NUCLEOTIDE SEQUENCE [LARGE SCALE GENOMIC DNA]</scope>
    <source>
        <strain evidence="1 2">MAD-698-R-SB12</strain>
    </source>
</reference>